<comment type="similarity">
    <text evidence="1">Belongs to the leucine-binding protein family.</text>
</comment>
<evidence type="ECO:0000313" key="6">
    <source>
        <dbReference type="Proteomes" id="UP000032545"/>
    </source>
</evidence>
<gene>
    <name evidence="5" type="ORF">FF36_03873</name>
</gene>
<evidence type="ECO:0000256" key="2">
    <source>
        <dbReference type="ARBA" id="ARBA00022729"/>
    </source>
</evidence>
<dbReference type="AlphaFoldDB" id="A0A0D8BCN3"/>
<dbReference type="InterPro" id="IPR028081">
    <property type="entry name" value="Leu-bd"/>
</dbReference>
<feature type="chain" id="PRO_5038356150" evidence="3">
    <location>
        <begin position="28"/>
        <end position="407"/>
    </location>
</feature>
<dbReference type="Proteomes" id="UP000032545">
    <property type="component" value="Unassembled WGS sequence"/>
</dbReference>
<evidence type="ECO:0000313" key="5">
    <source>
        <dbReference type="EMBL" id="KJE21820.1"/>
    </source>
</evidence>
<accession>A0A0D8BCN3</accession>
<evidence type="ECO:0000256" key="1">
    <source>
        <dbReference type="ARBA" id="ARBA00010062"/>
    </source>
</evidence>
<dbReference type="PROSITE" id="PS51257">
    <property type="entry name" value="PROKAR_LIPOPROTEIN"/>
    <property type="match status" value="1"/>
</dbReference>
<comment type="caution">
    <text evidence="5">The sequence shown here is derived from an EMBL/GenBank/DDBJ whole genome shotgun (WGS) entry which is preliminary data.</text>
</comment>
<dbReference type="CDD" id="cd06341">
    <property type="entry name" value="PBP1_ABC_ligand_binding-like"/>
    <property type="match status" value="1"/>
</dbReference>
<dbReference type="InterPro" id="IPR028082">
    <property type="entry name" value="Peripla_BP_I"/>
</dbReference>
<feature type="domain" description="Leucine-binding protein" evidence="4">
    <location>
        <begin position="52"/>
        <end position="359"/>
    </location>
</feature>
<dbReference type="SUPFAM" id="SSF53822">
    <property type="entry name" value="Periplasmic binding protein-like I"/>
    <property type="match status" value="1"/>
</dbReference>
<protein>
    <submittedName>
        <fullName evidence="5">Amino acid/amide ABC transporter substrate-binding protein, HAAT family</fullName>
    </submittedName>
</protein>
<dbReference type="Gene3D" id="3.40.50.2300">
    <property type="match status" value="2"/>
</dbReference>
<organism evidence="5 6">
    <name type="scientific">Frankia torreyi</name>
    <dbReference type="NCBI Taxonomy" id="1856"/>
    <lineage>
        <taxon>Bacteria</taxon>
        <taxon>Bacillati</taxon>
        <taxon>Actinomycetota</taxon>
        <taxon>Actinomycetes</taxon>
        <taxon>Frankiales</taxon>
        <taxon>Frankiaceae</taxon>
        <taxon>Frankia</taxon>
    </lineage>
</organism>
<dbReference type="InterPro" id="IPR051010">
    <property type="entry name" value="BCAA_transport"/>
</dbReference>
<dbReference type="PANTHER" id="PTHR30483:SF38">
    <property type="entry name" value="BLR7848 PROTEIN"/>
    <property type="match status" value="1"/>
</dbReference>
<keyword evidence="6" id="KW-1185">Reference proteome</keyword>
<dbReference type="RefSeq" id="WP_044886441.1">
    <property type="nucleotide sequence ID" value="NZ_JYFN01000031.1"/>
</dbReference>
<dbReference type="EMBL" id="JYFN01000031">
    <property type="protein sequence ID" value="KJE21820.1"/>
    <property type="molecule type" value="Genomic_DNA"/>
</dbReference>
<proteinExistence type="inferred from homology"/>
<reference evidence="5 6" key="2">
    <citation type="journal article" date="2016" name="Genome Announc.">
        <title>Permanent Draft Genome Sequences for Two Variants of Frankia sp. Strain CpI1, the First Frankia Strain Isolated from Root Nodules of Comptonia peregrina.</title>
        <authorList>
            <person name="Oshone R."/>
            <person name="Hurst S.G.IV."/>
            <person name="Abebe-Akele F."/>
            <person name="Simpson S."/>
            <person name="Morris K."/>
            <person name="Thomas W.K."/>
            <person name="Tisa L.S."/>
        </authorList>
    </citation>
    <scope>NUCLEOTIDE SEQUENCE [LARGE SCALE GENOMIC DNA]</scope>
    <source>
        <strain evidence="6">CpI1-S</strain>
    </source>
</reference>
<reference evidence="6" key="1">
    <citation type="submission" date="2015-02" db="EMBL/GenBank/DDBJ databases">
        <title>Draft Genome of Frankia sp. CpI1-S.</title>
        <authorList>
            <person name="Oshone R.T."/>
            <person name="Ngom M."/>
            <person name="Ghodhbane-Gtari F."/>
            <person name="Gtari M."/>
            <person name="Morris K."/>
            <person name="Thomas K."/>
            <person name="Sen A."/>
            <person name="Tisa L.S."/>
        </authorList>
    </citation>
    <scope>NUCLEOTIDE SEQUENCE [LARGE SCALE GENOMIC DNA]</scope>
    <source>
        <strain evidence="6">CpI1-S</strain>
    </source>
</reference>
<feature type="signal peptide" evidence="3">
    <location>
        <begin position="1"/>
        <end position="27"/>
    </location>
</feature>
<sequence precursor="true">MASRRRRTLSGCIAAFAALLLTVSACGGSSDGGAKADAPPAAAATAAPTGTPLKIGNVGLYSGAFGPQNQRGLDALVAWSKWVNAHGGIAGHPVEVISRDDQGDPTKSIAAVHQLVEQDKVLALVGNFAGATDGSWRSYVEQHNIPVIGGITTTAQYGKSPMFFAATSNSLEYLTGEVYSVKLAGSPKFGTIVCAEQAACAEANGLISGISARLGISSAGVQTASASAPNYTSQCLSLRSAGVKAVITNVPAQVTARLIKDCSTQRYQPTYVFSGGVFQPNLIQPASEGAWLTSGAPLWFGDKPYLADFTAALKQYTKNDPDGFASRGWQAGLFFAAAAKNVSATPTSAEILDGLYALNGQSLGEWSPPLTFAKGQPNKVGACNWYAKVVGGKLTTPKGDKPVCVEN</sequence>
<evidence type="ECO:0000259" key="4">
    <source>
        <dbReference type="Pfam" id="PF13458"/>
    </source>
</evidence>
<dbReference type="PATRIC" id="fig|1502723.3.peg.3550"/>
<keyword evidence="2 3" id="KW-0732">Signal</keyword>
<evidence type="ECO:0000256" key="3">
    <source>
        <dbReference type="SAM" id="SignalP"/>
    </source>
</evidence>
<dbReference type="Pfam" id="PF13458">
    <property type="entry name" value="Peripla_BP_6"/>
    <property type="match status" value="1"/>
</dbReference>
<name>A0A0D8BCN3_9ACTN</name>
<dbReference type="OrthoDB" id="4482263at2"/>
<dbReference type="PANTHER" id="PTHR30483">
    <property type="entry name" value="LEUCINE-SPECIFIC-BINDING PROTEIN"/>
    <property type="match status" value="1"/>
</dbReference>